<dbReference type="OrthoDB" id="9934029at2759"/>
<evidence type="ECO:0000313" key="5">
    <source>
        <dbReference type="Proteomes" id="UP001152622"/>
    </source>
</evidence>
<sequence>MSFDSLPSKAEVMSWNSPHLADYLRKMDLGGCDKVIMKCGMTGRRFLNMSENDLQKFPKIHTPSRSPADRCPLLPPQHLRARIPHPEPESEQDLNPRWYVGKATRVDAEDKLRRINQDGTFLVRDSSRCSSTQPYTLMVLYQGKVFNIQIRYNSDEDLYLLGTGFKSSENFPGVKDIIEHHMRMPLLLIDAKDRRSGQQRQCLLAHPAGY</sequence>
<dbReference type="SUPFAM" id="SSF55550">
    <property type="entry name" value="SH2 domain"/>
    <property type="match status" value="1"/>
</dbReference>
<organism evidence="4 5">
    <name type="scientific">Synaphobranchus kaupii</name>
    <name type="common">Kaup's arrowtooth eel</name>
    <dbReference type="NCBI Taxonomy" id="118154"/>
    <lineage>
        <taxon>Eukaryota</taxon>
        <taxon>Metazoa</taxon>
        <taxon>Chordata</taxon>
        <taxon>Craniata</taxon>
        <taxon>Vertebrata</taxon>
        <taxon>Euteleostomi</taxon>
        <taxon>Actinopterygii</taxon>
        <taxon>Neopterygii</taxon>
        <taxon>Teleostei</taxon>
        <taxon>Anguilliformes</taxon>
        <taxon>Synaphobranchidae</taxon>
        <taxon>Synaphobranchus</taxon>
    </lineage>
</organism>
<keyword evidence="1 2" id="KW-0727">SH2 domain</keyword>
<dbReference type="InterPro" id="IPR051751">
    <property type="entry name" value="Immunoreceptor_sig_adapters"/>
</dbReference>
<dbReference type="GO" id="GO:0007169">
    <property type="term" value="P:cell surface receptor protein tyrosine kinase signaling pathway"/>
    <property type="evidence" value="ECO:0007669"/>
    <property type="project" value="TreeGrafter"/>
</dbReference>
<evidence type="ECO:0000259" key="3">
    <source>
        <dbReference type="PROSITE" id="PS50001"/>
    </source>
</evidence>
<evidence type="ECO:0000313" key="4">
    <source>
        <dbReference type="EMBL" id="KAJ8348137.1"/>
    </source>
</evidence>
<dbReference type="FunFam" id="3.30.505.10:FF:000016">
    <property type="entry name" value="B-cell linker protein isoform 2"/>
    <property type="match status" value="1"/>
</dbReference>
<dbReference type="Proteomes" id="UP001152622">
    <property type="component" value="Chromosome 10"/>
</dbReference>
<name>A0A9Q1IQ01_SYNKA</name>
<gene>
    <name evidence="4" type="ORF">SKAU_G00267260</name>
</gene>
<accession>A0A9Q1IQ01</accession>
<dbReference type="Gene3D" id="1.10.150.50">
    <property type="entry name" value="Transcription Factor, Ets-1"/>
    <property type="match status" value="1"/>
</dbReference>
<reference evidence="4" key="1">
    <citation type="journal article" date="2023" name="Science">
        <title>Genome structures resolve the early diversification of teleost fishes.</title>
        <authorList>
            <person name="Parey E."/>
            <person name="Louis A."/>
            <person name="Montfort J."/>
            <person name="Bouchez O."/>
            <person name="Roques C."/>
            <person name="Iampietro C."/>
            <person name="Lluch J."/>
            <person name="Castinel A."/>
            <person name="Donnadieu C."/>
            <person name="Desvignes T."/>
            <person name="Floi Bucao C."/>
            <person name="Jouanno E."/>
            <person name="Wen M."/>
            <person name="Mejri S."/>
            <person name="Dirks R."/>
            <person name="Jansen H."/>
            <person name="Henkel C."/>
            <person name="Chen W.J."/>
            <person name="Zahm M."/>
            <person name="Cabau C."/>
            <person name="Klopp C."/>
            <person name="Thompson A.W."/>
            <person name="Robinson-Rechavi M."/>
            <person name="Braasch I."/>
            <person name="Lecointre G."/>
            <person name="Bobe J."/>
            <person name="Postlethwait J.H."/>
            <person name="Berthelot C."/>
            <person name="Roest Crollius H."/>
            <person name="Guiguen Y."/>
        </authorList>
    </citation>
    <scope>NUCLEOTIDE SEQUENCE</scope>
    <source>
        <strain evidence="4">WJC10195</strain>
    </source>
</reference>
<keyword evidence="5" id="KW-1185">Reference proteome</keyword>
<dbReference type="InterPro" id="IPR001660">
    <property type="entry name" value="SAM"/>
</dbReference>
<dbReference type="Pfam" id="PF07647">
    <property type="entry name" value="SAM_2"/>
    <property type="match status" value="1"/>
</dbReference>
<dbReference type="PROSITE" id="PS50001">
    <property type="entry name" value="SH2"/>
    <property type="match status" value="1"/>
</dbReference>
<dbReference type="SUPFAM" id="SSF47769">
    <property type="entry name" value="SAM/Pointed domain"/>
    <property type="match status" value="1"/>
</dbReference>
<dbReference type="InterPro" id="IPR000980">
    <property type="entry name" value="SH2"/>
</dbReference>
<dbReference type="GO" id="GO:0035556">
    <property type="term" value="P:intracellular signal transduction"/>
    <property type="evidence" value="ECO:0007669"/>
    <property type="project" value="TreeGrafter"/>
</dbReference>
<dbReference type="Gene3D" id="3.30.505.10">
    <property type="entry name" value="SH2 domain"/>
    <property type="match status" value="1"/>
</dbReference>
<feature type="domain" description="SH2" evidence="3">
    <location>
        <begin position="98"/>
        <end position="208"/>
    </location>
</feature>
<dbReference type="Pfam" id="PF00017">
    <property type="entry name" value="SH2"/>
    <property type="match status" value="1"/>
</dbReference>
<protein>
    <recommendedName>
        <fullName evidence="3">SH2 domain-containing protein</fullName>
    </recommendedName>
</protein>
<dbReference type="PANTHER" id="PTHR14098:SF1">
    <property type="entry name" value="LYMPHOCYTE CYTOSOLIC PROTEIN 2"/>
    <property type="match status" value="1"/>
</dbReference>
<dbReference type="PRINTS" id="PR00401">
    <property type="entry name" value="SH2DOMAIN"/>
</dbReference>
<evidence type="ECO:0000256" key="1">
    <source>
        <dbReference type="ARBA" id="ARBA00022999"/>
    </source>
</evidence>
<dbReference type="PANTHER" id="PTHR14098">
    <property type="entry name" value="SH2 DOMAIN CONTAINING PROTEIN"/>
    <property type="match status" value="1"/>
</dbReference>
<comment type="caution">
    <text evidence="4">The sequence shown here is derived from an EMBL/GenBank/DDBJ whole genome shotgun (WGS) entry which is preliminary data.</text>
</comment>
<dbReference type="AlphaFoldDB" id="A0A9Q1IQ01"/>
<dbReference type="InterPro" id="IPR036860">
    <property type="entry name" value="SH2_dom_sf"/>
</dbReference>
<dbReference type="InterPro" id="IPR013761">
    <property type="entry name" value="SAM/pointed_sf"/>
</dbReference>
<dbReference type="EMBL" id="JAINUF010000010">
    <property type="protein sequence ID" value="KAJ8348137.1"/>
    <property type="molecule type" value="Genomic_DNA"/>
</dbReference>
<evidence type="ECO:0000256" key="2">
    <source>
        <dbReference type="PROSITE-ProRule" id="PRU00191"/>
    </source>
</evidence>
<dbReference type="GO" id="GO:0005737">
    <property type="term" value="C:cytoplasm"/>
    <property type="evidence" value="ECO:0007669"/>
    <property type="project" value="UniProtKB-ARBA"/>
</dbReference>
<dbReference type="SMART" id="SM00252">
    <property type="entry name" value="SH2"/>
    <property type="match status" value="1"/>
</dbReference>
<proteinExistence type="predicted"/>